<dbReference type="SUPFAM" id="SSF49373">
    <property type="entry name" value="Invasin/intimin cell-adhesion fragments"/>
    <property type="match status" value="1"/>
</dbReference>
<sequence>MVAADNSHTVSVIFTAKDAAGKAVAGLSGVTFATTQSGVTFGTVSESSGVYSATVKADSSVLSAAVNAGVMATITVSVGGTVVSGKTVDLRLQGGYFIQDNGGTGHSIMYGLNPAITYQAMPTVVFETNAPGVNIGPVTESNTWYKSKISGTPGTTATFTVKVNGKEEPGRTITVQF</sequence>
<accession>A0A1B7HG64</accession>
<dbReference type="Proteomes" id="UP000078286">
    <property type="component" value="Unassembled WGS sequence"/>
</dbReference>
<evidence type="ECO:0000313" key="2">
    <source>
        <dbReference type="Proteomes" id="UP000078286"/>
    </source>
</evidence>
<comment type="caution">
    <text evidence="1">The sequence shown here is derived from an EMBL/GenBank/DDBJ whole genome shotgun (WGS) entry which is preliminary data.</text>
</comment>
<evidence type="ECO:0000313" key="1">
    <source>
        <dbReference type="EMBL" id="OAT14609.1"/>
    </source>
</evidence>
<proteinExistence type="predicted"/>
<dbReference type="InterPro" id="IPR008964">
    <property type="entry name" value="Invasin/intimin_cell_adhesion"/>
</dbReference>
<dbReference type="AlphaFoldDB" id="A0A1B7HG64"/>
<dbReference type="InterPro" id="IPR013783">
    <property type="entry name" value="Ig-like_fold"/>
</dbReference>
<gene>
    <name evidence="1" type="ORF">M979_4435</name>
</gene>
<keyword evidence="2" id="KW-1185">Reference proteome</keyword>
<protein>
    <submittedName>
        <fullName evidence="1">Uncharacterized protein</fullName>
    </submittedName>
</protein>
<reference evidence="1 2" key="1">
    <citation type="submission" date="2016-04" db="EMBL/GenBank/DDBJ databases">
        <title>ATOL: Assembling a taxonomically balanced genome-scale reconstruction of the evolutionary history of the Enterobacteriaceae.</title>
        <authorList>
            <person name="Plunkett G.III."/>
            <person name="Neeno-Eckwall E.C."/>
            <person name="Glasner J.D."/>
            <person name="Perna N.T."/>
        </authorList>
    </citation>
    <scope>NUCLEOTIDE SEQUENCE [LARGE SCALE GENOMIC DNA]</scope>
    <source>
        <strain evidence="1 2">ATCC 51607</strain>
    </source>
</reference>
<dbReference type="Gene3D" id="2.60.40.10">
    <property type="entry name" value="Immunoglobulins"/>
    <property type="match status" value="1"/>
</dbReference>
<dbReference type="EMBL" id="LXEO01000083">
    <property type="protein sequence ID" value="OAT14609.1"/>
    <property type="molecule type" value="Genomic_DNA"/>
</dbReference>
<name>A0A1B7HG64_9ENTR</name>
<organism evidence="1 2">
    <name type="scientific">Buttiauxella noackiae ATCC 51607</name>
    <dbReference type="NCBI Taxonomy" id="1354255"/>
    <lineage>
        <taxon>Bacteria</taxon>
        <taxon>Pseudomonadati</taxon>
        <taxon>Pseudomonadota</taxon>
        <taxon>Gammaproteobacteria</taxon>
        <taxon>Enterobacterales</taxon>
        <taxon>Enterobacteriaceae</taxon>
        <taxon>Buttiauxella</taxon>
    </lineage>
</organism>
<dbReference type="PATRIC" id="fig|1354255.3.peg.4579"/>